<dbReference type="RefSeq" id="WP_226747504.1">
    <property type="nucleotide sequence ID" value="NZ_JAJATZ010000002.1"/>
</dbReference>
<comment type="caution">
    <text evidence="1">The sequence shown here is derived from an EMBL/GenBank/DDBJ whole genome shotgun (WGS) entry which is preliminary data.</text>
</comment>
<evidence type="ECO:0000313" key="2">
    <source>
        <dbReference type="Proteomes" id="UP001138961"/>
    </source>
</evidence>
<dbReference type="Proteomes" id="UP001138961">
    <property type="component" value="Unassembled WGS sequence"/>
</dbReference>
<dbReference type="EMBL" id="JAJATZ010000002">
    <property type="protein sequence ID" value="MCB5198590.1"/>
    <property type="molecule type" value="Genomic_DNA"/>
</dbReference>
<dbReference type="SUPFAM" id="SSF160059">
    <property type="entry name" value="PriA/YqbF domain"/>
    <property type="match status" value="1"/>
</dbReference>
<protein>
    <recommendedName>
        <fullName evidence="3">Mu-like prophage FluMu N-terminal domain-containing protein</fullName>
    </recommendedName>
</protein>
<proteinExistence type="predicted"/>
<sequence>MKLFIQATTPSGTFFRAGRMWTKDGTVVDSDDFTDAHAKAIENEPHLKVRAATPAEIAASDVPATIPTEAEVIDALLSAIPQMVDDDFTKGGLPDMGKLRAAVAIDDKLVTPELRDAAMEQLLKGGFKAPLKA</sequence>
<accession>A0ABS8BS78</accession>
<reference evidence="1" key="1">
    <citation type="submission" date="2021-10" db="EMBL/GenBank/DDBJ databases">
        <title>Loktanella gaetbuli sp. nov., isolated from a tidal flat.</title>
        <authorList>
            <person name="Park S."/>
            <person name="Yoon J.-H."/>
        </authorList>
    </citation>
    <scope>NUCLEOTIDE SEQUENCE</scope>
    <source>
        <strain evidence="1">TSTF-M6</strain>
    </source>
</reference>
<keyword evidence="2" id="KW-1185">Reference proteome</keyword>
<gene>
    <name evidence="1" type="ORF">LGQ03_05005</name>
</gene>
<evidence type="ECO:0000313" key="1">
    <source>
        <dbReference type="EMBL" id="MCB5198590.1"/>
    </source>
</evidence>
<organism evidence="1 2">
    <name type="scientific">Loktanella gaetbuli</name>
    <dbReference type="NCBI Taxonomy" id="2881335"/>
    <lineage>
        <taxon>Bacteria</taxon>
        <taxon>Pseudomonadati</taxon>
        <taxon>Pseudomonadota</taxon>
        <taxon>Alphaproteobacteria</taxon>
        <taxon>Rhodobacterales</taxon>
        <taxon>Roseobacteraceae</taxon>
        <taxon>Loktanella</taxon>
    </lineage>
</organism>
<name>A0ABS8BS78_9RHOB</name>
<evidence type="ECO:0008006" key="3">
    <source>
        <dbReference type="Google" id="ProtNLM"/>
    </source>
</evidence>